<accession>A0A225VPC9</accession>
<dbReference type="InterPro" id="IPR001995">
    <property type="entry name" value="Peptidase_A2_cat"/>
</dbReference>
<dbReference type="EMBL" id="NBNE01003630">
    <property type="protein sequence ID" value="OWZ07202.1"/>
    <property type="molecule type" value="Genomic_DNA"/>
</dbReference>
<evidence type="ECO:0000313" key="2">
    <source>
        <dbReference type="EMBL" id="OWZ07202.1"/>
    </source>
</evidence>
<feature type="domain" description="Peptidase A2" evidence="1">
    <location>
        <begin position="18"/>
        <end position="33"/>
    </location>
</feature>
<dbReference type="AlphaFoldDB" id="A0A225VPC9"/>
<gene>
    <name evidence="2" type="ORF">PHMEG_00020435</name>
</gene>
<protein>
    <recommendedName>
        <fullName evidence="1">Peptidase A2 domain-containing protein</fullName>
    </recommendedName>
</protein>
<dbReference type="PROSITE" id="PS50175">
    <property type="entry name" value="ASP_PROT_RETROV"/>
    <property type="match status" value="1"/>
</dbReference>
<dbReference type="OrthoDB" id="127632at2759"/>
<name>A0A225VPC9_9STRA</name>
<sequence>MVDDNGTAQPTIDGYTLQTSLIDSGADDSVVSRGIMLALESAGVTIQEYPVSRTLDPVGGHLISVAREVRFGEVEVDTSEDSLLLRNLDCLVHEEDRALSLTTGRPVMNCLGYSTDGLLAVARARQPEYDQLEPEENTVDPSPLVRLQAKRIIALEALDEDGDELDELMTSPSLAGKTTRAVQEALELKLQEARRNGLPSNESEQVRQQLFRYIDDFHLSFGNNPPVRVPPLCVRLTEGARRVKAKARRYPPDHKQYLDEHIRELMEQGLS</sequence>
<organism evidence="2 3">
    <name type="scientific">Phytophthora megakarya</name>
    <dbReference type="NCBI Taxonomy" id="4795"/>
    <lineage>
        <taxon>Eukaryota</taxon>
        <taxon>Sar</taxon>
        <taxon>Stramenopiles</taxon>
        <taxon>Oomycota</taxon>
        <taxon>Peronosporomycetes</taxon>
        <taxon>Peronosporales</taxon>
        <taxon>Peronosporaceae</taxon>
        <taxon>Phytophthora</taxon>
    </lineage>
</organism>
<dbReference type="GO" id="GO:0006508">
    <property type="term" value="P:proteolysis"/>
    <property type="evidence" value="ECO:0007669"/>
    <property type="project" value="InterPro"/>
</dbReference>
<reference evidence="3" key="1">
    <citation type="submission" date="2017-03" db="EMBL/GenBank/DDBJ databases">
        <title>Phytopthora megakarya and P. palmivora, two closely related causual agents of cacao black pod achieved similar genome size and gene model numbers by different mechanisms.</title>
        <authorList>
            <person name="Ali S."/>
            <person name="Shao J."/>
            <person name="Larry D.J."/>
            <person name="Kronmiller B."/>
            <person name="Shen D."/>
            <person name="Strem M.D."/>
            <person name="Melnick R.L."/>
            <person name="Guiltinan M.J."/>
            <person name="Tyler B.M."/>
            <person name="Meinhardt L.W."/>
            <person name="Bailey B.A."/>
        </authorList>
    </citation>
    <scope>NUCLEOTIDE SEQUENCE [LARGE SCALE GENOMIC DNA]</scope>
    <source>
        <strain evidence="3">zdho120</strain>
    </source>
</reference>
<dbReference type="GO" id="GO:0004190">
    <property type="term" value="F:aspartic-type endopeptidase activity"/>
    <property type="evidence" value="ECO:0007669"/>
    <property type="project" value="InterPro"/>
</dbReference>
<keyword evidence="3" id="KW-1185">Reference proteome</keyword>
<dbReference type="Proteomes" id="UP000198211">
    <property type="component" value="Unassembled WGS sequence"/>
</dbReference>
<comment type="caution">
    <text evidence="2">The sequence shown here is derived from an EMBL/GenBank/DDBJ whole genome shotgun (WGS) entry which is preliminary data.</text>
</comment>
<evidence type="ECO:0000259" key="1">
    <source>
        <dbReference type="PROSITE" id="PS50175"/>
    </source>
</evidence>
<proteinExistence type="predicted"/>
<evidence type="ECO:0000313" key="3">
    <source>
        <dbReference type="Proteomes" id="UP000198211"/>
    </source>
</evidence>